<evidence type="ECO:0000256" key="8">
    <source>
        <dbReference type="ARBA" id="ARBA00023136"/>
    </source>
</evidence>
<protein>
    <recommendedName>
        <fullName evidence="9">ABC-type quaternary amine transporter</fullName>
        <ecNumber evidence="9">7.6.2.9</ecNumber>
    </recommendedName>
</protein>
<dbReference type="PROSITE" id="PS50893">
    <property type="entry name" value="ABC_TRANSPORTER_2"/>
    <property type="match status" value="1"/>
</dbReference>
<evidence type="ECO:0000256" key="3">
    <source>
        <dbReference type="ARBA" id="ARBA00022496"/>
    </source>
</evidence>
<dbReference type="Proteomes" id="UP000078292">
    <property type="component" value="Unassembled WGS sequence"/>
</dbReference>
<dbReference type="PANTHER" id="PTHR42781">
    <property type="entry name" value="SPERMIDINE/PUTRESCINE IMPORT ATP-BINDING PROTEIN POTA"/>
    <property type="match status" value="1"/>
</dbReference>
<dbReference type="FunFam" id="3.40.50.300:FF:000425">
    <property type="entry name" value="Probable ABC transporter, ATP-binding subunit"/>
    <property type="match status" value="1"/>
</dbReference>
<keyword evidence="7" id="KW-0406">Ion transport</keyword>
<dbReference type="GO" id="GO:0005524">
    <property type="term" value="F:ATP binding"/>
    <property type="evidence" value="ECO:0007669"/>
    <property type="project" value="UniProtKB-KW"/>
</dbReference>
<comment type="caution">
    <text evidence="11">The sequence shown here is derived from an EMBL/GenBank/DDBJ whole genome shotgun (WGS) entry which is preliminary data.</text>
</comment>
<dbReference type="OrthoDB" id="9802264at2"/>
<dbReference type="GO" id="GO:0016887">
    <property type="term" value="F:ATP hydrolysis activity"/>
    <property type="evidence" value="ECO:0007669"/>
    <property type="project" value="InterPro"/>
</dbReference>
<evidence type="ECO:0000256" key="1">
    <source>
        <dbReference type="ARBA" id="ARBA00022448"/>
    </source>
</evidence>
<dbReference type="AlphaFoldDB" id="A0A1B7LZV1"/>
<proteinExistence type="predicted"/>
<keyword evidence="12" id="KW-1185">Reference proteome</keyword>
<dbReference type="SUPFAM" id="SSF52540">
    <property type="entry name" value="P-loop containing nucleoside triphosphate hydrolases"/>
    <property type="match status" value="1"/>
</dbReference>
<evidence type="ECO:0000256" key="2">
    <source>
        <dbReference type="ARBA" id="ARBA00022475"/>
    </source>
</evidence>
<dbReference type="GO" id="GO:0015418">
    <property type="term" value="F:ABC-type quaternary ammonium compound transporting activity"/>
    <property type="evidence" value="ECO:0007669"/>
    <property type="project" value="UniProtKB-EC"/>
</dbReference>
<dbReference type="SMART" id="SM00382">
    <property type="entry name" value="AAA"/>
    <property type="match status" value="1"/>
</dbReference>
<dbReference type="Pfam" id="PF00005">
    <property type="entry name" value="ABC_tran"/>
    <property type="match status" value="1"/>
</dbReference>
<evidence type="ECO:0000313" key="11">
    <source>
        <dbReference type="EMBL" id="OAV61203.1"/>
    </source>
</evidence>
<dbReference type="EMBL" id="LXEY01000017">
    <property type="protein sequence ID" value="OAV61203.1"/>
    <property type="molecule type" value="Genomic_DNA"/>
</dbReference>
<dbReference type="InterPro" id="IPR015853">
    <property type="entry name" value="ABC_transpr_FbpC"/>
</dbReference>
<feature type="domain" description="ABC transporter" evidence="10">
    <location>
        <begin position="4"/>
        <end position="245"/>
    </location>
</feature>
<dbReference type="InterPro" id="IPR017871">
    <property type="entry name" value="ABC_transporter-like_CS"/>
</dbReference>
<accession>A0A1B7LZV1</accession>
<dbReference type="GO" id="GO:0016020">
    <property type="term" value="C:membrane"/>
    <property type="evidence" value="ECO:0007669"/>
    <property type="project" value="InterPro"/>
</dbReference>
<evidence type="ECO:0000256" key="9">
    <source>
        <dbReference type="ARBA" id="ARBA00066388"/>
    </source>
</evidence>
<keyword evidence="2" id="KW-1003">Cell membrane</keyword>
<dbReference type="InterPro" id="IPR003593">
    <property type="entry name" value="AAA+_ATPase"/>
</dbReference>
<evidence type="ECO:0000259" key="10">
    <source>
        <dbReference type="PROSITE" id="PS50893"/>
    </source>
</evidence>
<evidence type="ECO:0000313" key="12">
    <source>
        <dbReference type="Proteomes" id="UP000078292"/>
    </source>
</evidence>
<dbReference type="InterPro" id="IPR003439">
    <property type="entry name" value="ABC_transporter-like_ATP-bd"/>
</dbReference>
<dbReference type="GO" id="GO:0015408">
    <property type="term" value="F:ABC-type ferric iron transporter activity"/>
    <property type="evidence" value="ECO:0007669"/>
    <property type="project" value="InterPro"/>
</dbReference>
<dbReference type="STRING" id="1837282.A6F49_09530"/>
<dbReference type="EC" id="7.6.2.9" evidence="9"/>
<keyword evidence="6" id="KW-0408">Iron</keyword>
<reference evidence="11 12" key="1">
    <citation type="submission" date="2016-04" db="EMBL/GenBank/DDBJ databases">
        <title>First whole genome shotgun sequence of the bacterium Enteractinococcus sp. strain UASWS1574.</title>
        <authorList>
            <person name="Crovadore J."/>
            <person name="Chablais R."/>
            <person name="Lefort F."/>
        </authorList>
    </citation>
    <scope>NUCLEOTIDE SEQUENCE [LARGE SCALE GENOMIC DNA]</scope>
    <source>
        <strain evidence="11 12">UASWS1574</strain>
    </source>
</reference>
<dbReference type="CDD" id="cd03259">
    <property type="entry name" value="ABC_Carb_Solutes_like"/>
    <property type="match status" value="1"/>
</dbReference>
<dbReference type="InterPro" id="IPR050093">
    <property type="entry name" value="ABC_SmlMolc_Importer"/>
</dbReference>
<keyword evidence="8" id="KW-0472">Membrane</keyword>
<evidence type="ECO:0000256" key="6">
    <source>
        <dbReference type="ARBA" id="ARBA00023004"/>
    </source>
</evidence>
<keyword evidence="5" id="KW-0067">ATP-binding</keyword>
<name>A0A1B7LZV1_9MICC</name>
<evidence type="ECO:0000256" key="5">
    <source>
        <dbReference type="ARBA" id="ARBA00022840"/>
    </source>
</evidence>
<dbReference type="Gene3D" id="3.40.50.300">
    <property type="entry name" value="P-loop containing nucleotide triphosphate hydrolases"/>
    <property type="match status" value="1"/>
</dbReference>
<keyword evidence="4" id="KW-0547">Nucleotide-binding</keyword>
<evidence type="ECO:0000256" key="4">
    <source>
        <dbReference type="ARBA" id="ARBA00022741"/>
    </source>
</evidence>
<sequence length="291" mass="30818">MTAINITNLHVDYDDGSPNYRGEPVLTGANLTVDDGEILAVLGASGSGKSTLLRTIAGLQQPGSGRIEVASVTTDDDGEHLPPHRRNCTMVFQDAQLFPHRTVAGNVAYGLEAAKVPKVQRRRRVAEVLEMVDIAELADRAITELSGGQAQRVALARCLVIRPAVILFDEPLSALDRGLRQRLAVEIRQLLKQTGTSAIYVTHDPAEATTVADRLAVVEHGKIIDLGPVATLDISKLSDSVASLLGGLGEVTGVITAVSDESTTVEVVENIVVLPGRQGGLGDTITVNLSR</sequence>
<keyword evidence="3" id="KW-0410">Iron transport</keyword>
<dbReference type="PROSITE" id="PS00211">
    <property type="entry name" value="ABC_TRANSPORTER_1"/>
    <property type="match status" value="1"/>
</dbReference>
<dbReference type="RefSeq" id="WP_067605657.1">
    <property type="nucleotide sequence ID" value="NZ_LXEY01000017.1"/>
</dbReference>
<evidence type="ECO:0000256" key="7">
    <source>
        <dbReference type="ARBA" id="ARBA00023065"/>
    </source>
</evidence>
<keyword evidence="1" id="KW-0813">Transport</keyword>
<gene>
    <name evidence="11" type="ORF">A6F49_09530</name>
</gene>
<dbReference type="InterPro" id="IPR027417">
    <property type="entry name" value="P-loop_NTPase"/>
</dbReference>
<organism evidence="11 12">
    <name type="scientific">Enteractinococcus helveticum</name>
    <dbReference type="NCBI Taxonomy" id="1837282"/>
    <lineage>
        <taxon>Bacteria</taxon>
        <taxon>Bacillati</taxon>
        <taxon>Actinomycetota</taxon>
        <taxon>Actinomycetes</taxon>
        <taxon>Micrococcales</taxon>
        <taxon>Micrococcaceae</taxon>
    </lineage>
</organism>
<dbReference type="PANTHER" id="PTHR42781:SF4">
    <property type="entry name" value="SPERMIDINE_PUTRESCINE IMPORT ATP-BINDING PROTEIN POTA"/>
    <property type="match status" value="1"/>
</dbReference>